<reference evidence="2" key="1">
    <citation type="submission" date="2016-11" db="EMBL/GenBank/DDBJ databases">
        <authorList>
            <person name="Guldener U."/>
        </authorList>
    </citation>
    <scope>NUCLEOTIDE SEQUENCE [LARGE SCALE GENOMIC DNA]</scope>
</reference>
<keyword evidence="2" id="KW-1185">Reference proteome</keyword>
<dbReference type="Proteomes" id="UP000183365">
    <property type="component" value="Unassembled WGS sequence"/>
</dbReference>
<evidence type="ECO:0000313" key="1">
    <source>
        <dbReference type="EMBL" id="SGZ37828.1"/>
    </source>
</evidence>
<name>A0A1L0AVX3_9ASCO</name>
<dbReference type="AlphaFoldDB" id="A0A1L0AVX3"/>
<organism evidence="1 2">
    <name type="scientific">Hanseniaspora guilliermondii</name>
    <dbReference type="NCBI Taxonomy" id="56406"/>
    <lineage>
        <taxon>Eukaryota</taxon>
        <taxon>Fungi</taxon>
        <taxon>Dikarya</taxon>
        <taxon>Ascomycota</taxon>
        <taxon>Saccharomycotina</taxon>
        <taxon>Saccharomycetes</taxon>
        <taxon>Saccharomycodales</taxon>
        <taxon>Saccharomycodaceae</taxon>
        <taxon>Hanseniaspora</taxon>
    </lineage>
</organism>
<accession>A0A1L0AVX3</accession>
<protein>
    <submittedName>
        <fullName evidence="1">Uncharacterized protein</fullName>
    </submittedName>
</protein>
<dbReference type="OrthoDB" id="10374058at2759"/>
<sequence length="429" mass="48736">MLEDNNNFFLADYNEEANSLINSDVADDSELKSQIESTNGNINNILFNKNQAIKSSETKWNSKSRVESKLTNQKIDNSRYESVSNVKEQGNLPNLNNAFIGDSITNLVEEKPIVQGSDIITYSYTNEYPSLNIDFSSNVKTITPTFTTKFSSNEYIKDNFHSTSSTSTEGIDKTNQSVYEKEEIMFDDMYYEEDLQQSIEDIAKKVINDYLLNPLVTPHITAFENVCSTKTITQNITKTFNVTHTLAANLSDSLAITTSTFTTSDVFNTFEKSVMEPIQLKPKIPINLTEFNKSISKDVKDFDHVNTLESKSLENFSSKTNLLPVNLEDLLSTRPVVQNEEIKDKKTGVSGWIHDVKNFFSKKNHGNKYKQSELNKKDDLKNYFGKRSLILGEEDLNEYTNNDYTLQIYNRYNSMMGAVVAVLAVVLFV</sequence>
<evidence type="ECO:0000313" key="2">
    <source>
        <dbReference type="Proteomes" id="UP000183365"/>
    </source>
</evidence>
<gene>
    <name evidence="1" type="ORF">HGUI_00028</name>
</gene>
<dbReference type="EMBL" id="FQNF01000001">
    <property type="protein sequence ID" value="SGZ37828.1"/>
    <property type="molecule type" value="Genomic_DNA"/>
</dbReference>
<proteinExistence type="predicted"/>
<dbReference type="VEuPathDB" id="FungiDB:HGUI_00028"/>